<dbReference type="GO" id="GO:0006508">
    <property type="term" value="P:proteolysis"/>
    <property type="evidence" value="ECO:0007669"/>
    <property type="project" value="UniProtKB-KW"/>
</dbReference>
<evidence type="ECO:0000256" key="2">
    <source>
        <dbReference type="ARBA" id="ARBA00022670"/>
    </source>
</evidence>
<keyword evidence="4 6" id="KW-0378">Hydrolase</keyword>
<evidence type="ECO:0000256" key="1">
    <source>
        <dbReference type="ARBA" id="ARBA00011073"/>
    </source>
</evidence>
<keyword evidence="5 6" id="KW-0720">Serine protease</keyword>
<feature type="active site" description="Charge relay system" evidence="6">
    <location>
        <position position="291"/>
    </location>
</feature>
<reference evidence="9 10" key="1">
    <citation type="submission" date="2019-09" db="EMBL/GenBank/DDBJ databases">
        <title>Polymorphobacter sp. isolated from a lake in China.</title>
        <authorList>
            <person name="Liu Z."/>
        </authorList>
    </citation>
    <scope>NUCLEOTIDE SEQUENCE [LARGE SCALE GENOMIC DNA]</scope>
    <source>
        <strain evidence="9 10">D40P</strain>
    </source>
</reference>
<dbReference type="PROSITE" id="PS51257">
    <property type="entry name" value="PROKAR_LIPOPROTEIN"/>
    <property type="match status" value="1"/>
</dbReference>
<dbReference type="GO" id="GO:0004252">
    <property type="term" value="F:serine-type endopeptidase activity"/>
    <property type="evidence" value="ECO:0007669"/>
    <property type="project" value="UniProtKB-UniRule"/>
</dbReference>
<evidence type="ECO:0000256" key="7">
    <source>
        <dbReference type="RuleBase" id="RU003355"/>
    </source>
</evidence>
<feature type="active site" description="Charge relay system" evidence="6">
    <location>
        <position position="89"/>
    </location>
</feature>
<dbReference type="InterPro" id="IPR036852">
    <property type="entry name" value="Peptidase_S8/S53_dom_sf"/>
</dbReference>
<dbReference type="PANTHER" id="PTHR43806:SF11">
    <property type="entry name" value="CEREVISIN-RELATED"/>
    <property type="match status" value="1"/>
</dbReference>
<evidence type="ECO:0000259" key="8">
    <source>
        <dbReference type="Pfam" id="PF00082"/>
    </source>
</evidence>
<protein>
    <submittedName>
        <fullName evidence="9">S8 family serine peptidase</fullName>
    </submittedName>
</protein>
<evidence type="ECO:0000313" key="9">
    <source>
        <dbReference type="EMBL" id="MQT16337.1"/>
    </source>
</evidence>
<dbReference type="PROSITE" id="PS51892">
    <property type="entry name" value="SUBTILASE"/>
    <property type="match status" value="1"/>
</dbReference>
<dbReference type="PANTHER" id="PTHR43806">
    <property type="entry name" value="PEPTIDASE S8"/>
    <property type="match status" value="1"/>
</dbReference>
<dbReference type="InterPro" id="IPR023827">
    <property type="entry name" value="Peptidase_S8_Asp-AS"/>
</dbReference>
<evidence type="ECO:0000256" key="6">
    <source>
        <dbReference type="PROSITE-ProRule" id="PRU01240"/>
    </source>
</evidence>
<dbReference type="CDD" id="cd04848">
    <property type="entry name" value="Peptidases_S8_Autotransporter_serine_protease_like"/>
    <property type="match status" value="1"/>
</dbReference>
<evidence type="ECO:0000256" key="3">
    <source>
        <dbReference type="ARBA" id="ARBA00022729"/>
    </source>
</evidence>
<accession>A0A7C9GMX5</accession>
<evidence type="ECO:0000256" key="4">
    <source>
        <dbReference type="ARBA" id="ARBA00022801"/>
    </source>
</evidence>
<dbReference type="Proteomes" id="UP000481327">
    <property type="component" value="Unassembled WGS sequence"/>
</dbReference>
<dbReference type="AlphaFoldDB" id="A0A7C9GMX5"/>
<feature type="active site" description="Charge relay system" evidence="6">
    <location>
        <position position="122"/>
    </location>
</feature>
<proteinExistence type="inferred from homology"/>
<evidence type="ECO:0000256" key="5">
    <source>
        <dbReference type="ARBA" id="ARBA00022825"/>
    </source>
</evidence>
<organism evidence="9 10">
    <name type="scientific">Sandarakinorhabdus fusca</name>
    <dbReference type="NCBI Taxonomy" id="1439888"/>
    <lineage>
        <taxon>Bacteria</taxon>
        <taxon>Pseudomonadati</taxon>
        <taxon>Pseudomonadota</taxon>
        <taxon>Alphaproteobacteria</taxon>
        <taxon>Sphingomonadales</taxon>
        <taxon>Sphingosinicellaceae</taxon>
        <taxon>Sandarakinorhabdus</taxon>
    </lineage>
</organism>
<feature type="domain" description="Peptidase S8/S53" evidence="8">
    <location>
        <begin position="80"/>
        <end position="339"/>
    </location>
</feature>
<dbReference type="Gene3D" id="3.40.50.200">
    <property type="entry name" value="Peptidase S8/S53 domain"/>
    <property type="match status" value="1"/>
</dbReference>
<comment type="caution">
    <text evidence="9">The sequence shown here is derived from an EMBL/GenBank/DDBJ whole genome shotgun (WGS) entry which is preliminary data.</text>
</comment>
<comment type="similarity">
    <text evidence="1 6 7">Belongs to the peptidase S8 family.</text>
</comment>
<keyword evidence="10" id="KW-1185">Reference proteome</keyword>
<evidence type="ECO:0000313" key="10">
    <source>
        <dbReference type="Proteomes" id="UP000481327"/>
    </source>
</evidence>
<gene>
    <name evidence="9" type="ORF">F3168_03580</name>
</gene>
<dbReference type="EMBL" id="WIOL01000001">
    <property type="protein sequence ID" value="MQT16337.1"/>
    <property type="molecule type" value="Genomic_DNA"/>
</dbReference>
<dbReference type="InterPro" id="IPR000209">
    <property type="entry name" value="Peptidase_S8/S53_dom"/>
</dbReference>
<dbReference type="InterPro" id="IPR023828">
    <property type="entry name" value="Peptidase_S8_Ser-AS"/>
</dbReference>
<keyword evidence="3" id="KW-0732">Signal</keyword>
<keyword evidence="2 6" id="KW-0645">Protease</keyword>
<dbReference type="PRINTS" id="PR00723">
    <property type="entry name" value="SUBTILISIN"/>
</dbReference>
<dbReference type="PROSITE" id="PS00138">
    <property type="entry name" value="SUBTILASE_SER"/>
    <property type="match status" value="1"/>
</dbReference>
<dbReference type="SUPFAM" id="SSF52743">
    <property type="entry name" value="Subtilisin-like"/>
    <property type="match status" value="1"/>
</dbReference>
<sequence>MKNHSAFLLSSAGLLALGGCGGGGGNGGIVSTPAPVAPPAAVAPPVLTPNPANFDTAEYRRSNAVVSSQAIAAYRAGASGAGVTVAVIDTGVAIANSEFAGRISPASRDLAGDRGYGDEDGHGTEVSAIILAARDGANIHGLAWGATLLALRADTPGSCTTAEGCNFASATLATGFDVAASARARVVNLSLGGGSALQSVSFAAARASAAGAVIVLSAGNEASAEIDPFAASVQRAAPGAVIVAGAIDENRAIADFSNRAGAAASYYLTALGTRVRSFDQTGTAYVYTGTSEAAPIVSGAVALLAQAYPQLSPAQIVEILLSTADDLGAPGTDPVYGRGALNLARAFAPIGTLSVGRVAVPLSADAGLLGSPLGDAGQVGMALRQVAAHDSYGRGYSVDLAANLRQQAPGRLANALLGSDLRTGAGVYGNAEVAVMTRAVDGAAWRGDVATGVEWRDRPRGSFLGGQTRVQLAPGRTLVLGYGQSAGAMLDDATGTAGLVAPLVAWRASETGLVAQPLAGGAAAQRLGDWTLAMAFGAMAMRGVSGGGGDAPATASRAILRADHALGAGQFGLAMEILAEQGALLGSQLPAAYGVRGATTTSAVATLSLPLADWAVRAEARLGLTRADLTGQGLWQGGGRLVGTAGSLTLSRAGVLDRRDTASLTIAQPLRASGTALLATGADPVALRLGPSGREIAVEAGYGRGFDGGGFSLGSFWRHQPGNIAGAAADFGGAARVHLRF</sequence>
<name>A0A7C9GMX5_9SPHN</name>
<dbReference type="InterPro" id="IPR034061">
    <property type="entry name" value="Peptidases_S8_Autotransporter"/>
</dbReference>
<dbReference type="Pfam" id="PF00082">
    <property type="entry name" value="Peptidase_S8"/>
    <property type="match status" value="1"/>
</dbReference>
<dbReference type="OrthoDB" id="5405281at2"/>
<dbReference type="InterPro" id="IPR050131">
    <property type="entry name" value="Peptidase_S8_subtilisin-like"/>
</dbReference>
<dbReference type="PROSITE" id="PS00136">
    <property type="entry name" value="SUBTILASE_ASP"/>
    <property type="match status" value="1"/>
</dbReference>
<dbReference type="InterPro" id="IPR015500">
    <property type="entry name" value="Peptidase_S8_subtilisin-rel"/>
</dbReference>
<dbReference type="RefSeq" id="WP_152576744.1">
    <property type="nucleotide sequence ID" value="NZ_JAATJI010000001.1"/>
</dbReference>